<evidence type="ECO:0000313" key="1">
    <source>
        <dbReference type="EMBL" id="MED6182840.1"/>
    </source>
</evidence>
<sequence>MEQNQQFQQGYMEKQQQGFQQIQGQIANMQIGIQNAQSKYIEELQMVKKRQDDLWNNHNNFCNCILKEQDLLAREIQGIKKWQMSETLSQFKTTQTDKVMEAVE</sequence>
<reference evidence="1 2" key="1">
    <citation type="journal article" date="2023" name="Plants (Basel)">
        <title>Bridging the Gap: Combining Genomics and Transcriptomics Approaches to Understand Stylosanthes scabra, an Orphan Legume from the Brazilian Caatinga.</title>
        <authorList>
            <person name="Ferreira-Neto J.R.C."/>
            <person name="da Silva M.D."/>
            <person name="Binneck E."/>
            <person name="de Melo N.F."/>
            <person name="da Silva R.H."/>
            <person name="de Melo A.L.T.M."/>
            <person name="Pandolfi V."/>
            <person name="Bustamante F.O."/>
            <person name="Brasileiro-Vidal A.C."/>
            <person name="Benko-Iseppon A.M."/>
        </authorList>
    </citation>
    <scope>NUCLEOTIDE SEQUENCE [LARGE SCALE GENOMIC DNA]</scope>
    <source>
        <tissue evidence="1">Leaves</tissue>
    </source>
</reference>
<proteinExistence type="predicted"/>
<dbReference type="Proteomes" id="UP001341840">
    <property type="component" value="Unassembled WGS sequence"/>
</dbReference>
<name>A0ABU6WEB0_9FABA</name>
<keyword evidence="2" id="KW-1185">Reference proteome</keyword>
<gene>
    <name evidence="1" type="ORF">PIB30_032513</name>
</gene>
<organism evidence="1 2">
    <name type="scientific">Stylosanthes scabra</name>
    <dbReference type="NCBI Taxonomy" id="79078"/>
    <lineage>
        <taxon>Eukaryota</taxon>
        <taxon>Viridiplantae</taxon>
        <taxon>Streptophyta</taxon>
        <taxon>Embryophyta</taxon>
        <taxon>Tracheophyta</taxon>
        <taxon>Spermatophyta</taxon>
        <taxon>Magnoliopsida</taxon>
        <taxon>eudicotyledons</taxon>
        <taxon>Gunneridae</taxon>
        <taxon>Pentapetalae</taxon>
        <taxon>rosids</taxon>
        <taxon>fabids</taxon>
        <taxon>Fabales</taxon>
        <taxon>Fabaceae</taxon>
        <taxon>Papilionoideae</taxon>
        <taxon>50 kb inversion clade</taxon>
        <taxon>dalbergioids sensu lato</taxon>
        <taxon>Dalbergieae</taxon>
        <taxon>Pterocarpus clade</taxon>
        <taxon>Stylosanthes</taxon>
    </lineage>
</organism>
<dbReference type="EMBL" id="JASCZI010181386">
    <property type="protein sequence ID" value="MED6182840.1"/>
    <property type="molecule type" value="Genomic_DNA"/>
</dbReference>
<accession>A0ABU6WEB0</accession>
<evidence type="ECO:0000313" key="2">
    <source>
        <dbReference type="Proteomes" id="UP001341840"/>
    </source>
</evidence>
<protein>
    <submittedName>
        <fullName evidence="1">Uncharacterized protein</fullName>
    </submittedName>
</protein>
<comment type="caution">
    <text evidence="1">The sequence shown here is derived from an EMBL/GenBank/DDBJ whole genome shotgun (WGS) entry which is preliminary data.</text>
</comment>